<evidence type="ECO:0000259" key="1">
    <source>
        <dbReference type="Pfam" id="PF12146"/>
    </source>
</evidence>
<evidence type="ECO:0000313" key="2">
    <source>
        <dbReference type="EMBL" id="RNB85642.1"/>
    </source>
</evidence>
<dbReference type="Pfam" id="PF12146">
    <property type="entry name" value="Hydrolase_4"/>
    <property type="match status" value="1"/>
</dbReference>
<dbReference type="SUPFAM" id="SSF53474">
    <property type="entry name" value="alpha/beta-Hydrolases"/>
    <property type="match status" value="1"/>
</dbReference>
<dbReference type="PRINTS" id="PR00111">
    <property type="entry name" value="ABHYDROLASE"/>
</dbReference>
<protein>
    <submittedName>
        <fullName evidence="2">Lysophospholipase</fullName>
    </submittedName>
</protein>
<evidence type="ECO:0000313" key="3">
    <source>
        <dbReference type="Proteomes" id="UP000281915"/>
    </source>
</evidence>
<dbReference type="InterPro" id="IPR022742">
    <property type="entry name" value="Hydrolase_4"/>
</dbReference>
<dbReference type="InterPro" id="IPR000073">
    <property type="entry name" value="AB_hydrolase_1"/>
</dbReference>
<dbReference type="InterPro" id="IPR029058">
    <property type="entry name" value="AB_hydrolase_fold"/>
</dbReference>
<dbReference type="Proteomes" id="UP000281915">
    <property type="component" value="Unassembled WGS sequence"/>
</dbReference>
<comment type="caution">
    <text evidence="2">The sequence shown here is derived from an EMBL/GenBank/DDBJ whole genome shotgun (WGS) entry which is preliminary data.</text>
</comment>
<dbReference type="EMBL" id="RHHT01000003">
    <property type="protein sequence ID" value="RNB85642.1"/>
    <property type="molecule type" value="Genomic_DNA"/>
</dbReference>
<feature type="domain" description="Serine aminopeptidase S33" evidence="1">
    <location>
        <begin position="45"/>
        <end position="275"/>
    </location>
</feature>
<gene>
    <name evidence="2" type="ORF">EDM58_03705</name>
</gene>
<name>A0A3M8DC63_9BACL</name>
<dbReference type="PANTHER" id="PTHR11614">
    <property type="entry name" value="PHOSPHOLIPASE-RELATED"/>
    <property type="match status" value="1"/>
</dbReference>
<reference evidence="2 3" key="1">
    <citation type="submission" date="2018-10" db="EMBL/GenBank/DDBJ databases">
        <title>Phylogenomics of Brevibacillus.</title>
        <authorList>
            <person name="Dunlap C."/>
        </authorList>
    </citation>
    <scope>NUCLEOTIDE SEQUENCE [LARGE SCALE GENOMIC DNA]</scope>
    <source>
        <strain evidence="2 3">JCM 15085</strain>
    </source>
</reference>
<dbReference type="RefSeq" id="WP_122912143.1">
    <property type="nucleotide sequence ID" value="NZ_RHHT01000003.1"/>
</dbReference>
<organism evidence="2 3">
    <name type="scientific">Brevibacillus panacihumi</name>
    <dbReference type="NCBI Taxonomy" id="497735"/>
    <lineage>
        <taxon>Bacteria</taxon>
        <taxon>Bacillati</taxon>
        <taxon>Bacillota</taxon>
        <taxon>Bacilli</taxon>
        <taxon>Bacillales</taxon>
        <taxon>Paenibacillaceae</taxon>
        <taxon>Brevibacillus</taxon>
    </lineage>
</organism>
<proteinExistence type="predicted"/>
<accession>A0A3M8DC63</accession>
<dbReference type="AlphaFoldDB" id="A0A3M8DC63"/>
<dbReference type="InterPro" id="IPR051044">
    <property type="entry name" value="MAG_DAG_Lipase"/>
</dbReference>
<dbReference type="Gene3D" id="3.40.50.1820">
    <property type="entry name" value="alpha/beta hydrolase"/>
    <property type="match status" value="1"/>
</dbReference>
<sequence length="302" mass="33971">MAHSPYAQKSCQARRCSRILLTAEGTFAGVGGLELYYRSLCPAPSPKAAVIIVHGFGDHSGGMDRISRHLAEHQYAAYSFDLRGHGRSSGTRGYVRRWDEYRGDLHAFRQVVGGLHPGLPLFLLGHSLGGLICLDYCLHEETGIAGLAAIAPAFSYTIRPMEKWLIFLMSYLKPDYTVEKSLHSRNAREPNRNGWTKGDPLRHQTVTPGLGRGIITAQRLLQKRSPALRVPFLLQYGTDDSLTPPEKLRQFFESVGSRDKQQIAYEHMRHRPFDEEGNSLFLADLLHWLDCRCASTSGQHWK</sequence>